<comment type="subcellular location">
    <subcellularLocation>
        <location evidence="1">Cytoplasm</location>
    </subcellularLocation>
</comment>
<dbReference type="InterPro" id="IPR013083">
    <property type="entry name" value="Znf_RING/FYVE/PHD"/>
</dbReference>
<evidence type="ECO:0000313" key="14">
    <source>
        <dbReference type="Proteomes" id="UP000298416"/>
    </source>
</evidence>
<keyword evidence="6 9" id="KW-0863">Zinc-finger</keyword>
<feature type="compositionally biased region" description="Acidic residues" evidence="10">
    <location>
        <begin position="676"/>
        <end position="690"/>
    </location>
</feature>
<keyword evidence="14" id="KW-1185">Reference proteome</keyword>
<comment type="caution">
    <text evidence="13">The sequence shown here is derived from an EMBL/GenBank/DDBJ whole genome shotgun (WGS) entry which is preliminary data.</text>
</comment>
<accession>A0A8X8W531</accession>
<dbReference type="SMART" id="SM00355">
    <property type="entry name" value="ZnF_C2H2"/>
    <property type="match status" value="3"/>
</dbReference>
<gene>
    <name evidence="13" type="ORF">SASPL_153066</name>
</gene>
<dbReference type="Gene3D" id="3.30.40.10">
    <property type="entry name" value="Zinc/RING finger domain, C3HC4 (zinc finger)"/>
    <property type="match status" value="1"/>
</dbReference>
<feature type="compositionally biased region" description="Polar residues" evidence="10">
    <location>
        <begin position="119"/>
        <end position="129"/>
    </location>
</feature>
<evidence type="ECO:0000256" key="3">
    <source>
        <dbReference type="ARBA" id="ARBA00022517"/>
    </source>
</evidence>
<dbReference type="Proteomes" id="UP000298416">
    <property type="component" value="Unassembled WGS sequence"/>
</dbReference>
<evidence type="ECO:0000256" key="10">
    <source>
        <dbReference type="SAM" id="MobiDB-lite"/>
    </source>
</evidence>
<dbReference type="SUPFAM" id="SSF57667">
    <property type="entry name" value="beta-beta-alpha zinc fingers"/>
    <property type="match status" value="3"/>
</dbReference>
<keyword evidence="2" id="KW-0963">Cytoplasm</keyword>
<feature type="compositionally biased region" description="Polar residues" evidence="10">
    <location>
        <begin position="204"/>
        <end position="221"/>
    </location>
</feature>
<feature type="compositionally biased region" description="Polar residues" evidence="10">
    <location>
        <begin position="74"/>
        <end position="90"/>
    </location>
</feature>
<dbReference type="InterPro" id="IPR036236">
    <property type="entry name" value="Znf_C2H2_sf"/>
</dbReference>
<proteinExistence type="inferred from homology"/>
<reference evidence="13" key="2">
    <citation type="submission" date="2020-08" db="EMBL/GenBank/DDBJ databases">
        <title>Plant Genome Project.</title>
        <authorList>
            <person name="Zhang R.-G."/>
        </authorList>
    </citation>
    <scope>NUCLEOTIDE SEQUENCE</scope>
    <source>
        <strain evidence="13">Huo1</strain>
        <tissue evidence="13">Leaf</tissue>
    </source>
</reference>
<dbReference type="InterPro" id="IPR001841">
    <property type="entry name" value="Znf_RING"/>
</dbReference>
<protein>
    <submittedName>
        <fullName evidence="13">Uncharacterized protein</fullName>
    </submittedName>
</protein>
<evidence type="ECO:0000256" key="8">
    <source>
        <dbReference type="ARBA" id="ARBA00034126"/>
    </source>
</evidence>
<dbReference type="GO" id="GO:0005737">
    <property type="term" value="C:cytoplasm"/>
    <property type="evidence" value="ECO:0007669"/>
    <property type="project" value="UniProtKB-SubCell"/>
</dbReference>
<reference evidence="13" key="1">
    <citation type="submission" date="2018-01" db="EMBL/GenBank/DDBJ databases">
        <authorList>
            <person name="Mao J.F."/>
        </authorList>
    </citation>
    <scope>NUCLEOTIDE SEQUENCE</scope>
    <source>
        <strain evidence="13">Huo1</strain>
        <tissue evidence="13">Leaf</tissue>
    </source>
</reference>
<feature type="domain" description="RING-type" evidence="11">
    <location>
        <begin position="482"/>
        <end position="524"/>
    </location>
</feature>
<dbReference type="SMART" id="SM00451">
    <property type="entry name" value="ZnF_U1"/>
    <property type="match status" value="2"/>
</dbReference>
<evidence type="ECO:0000256" key="6">
    <source>
        <dbReference type="ARBA" id="ARBA00022771"/>
    </source>
</evidence>
<dbReference type="PROSITE" id="PS00028">
    <property type="entry name" value="ZINC_FINGER_C2H2_1"/>
    <property type="match status" value="2"/>
</dbReference>
<dbReference type="InterPro" id="IPR022755">
    <property type="entry name" value="Znf_C2H2_jaz"/>
</dbReference>
<feature type="compositionally biased region" description="Low complexity" evidence="10">
    <location>
        <begin position="149"/>
        <end position="158"/>
    </location>
</feature>
<feature type="compositionally biased region" description="Polar residues" evidence="10">
    <location>
        <begin position="31"/>
        <end position="43"/>
    </location>
</feature>
<evidence type="ECO:0000256" key="4">
    <source>
        <dbReference type="ARBA" id="ARBA00022723"/>
    </source>
</evidence>
<evidence type="ECO:0000313" key="13">
    <source>
        <dbReference type="EMBL" id="KAG6387871.1"/>
    </source>
</evidence>
<keyword evidence="7" id="KW-0862">Zinc</keyword>
<keyword evidence="3" id="KW-0690">Ribosome biogenesis</keyword>
<feature type="compositionally biased region" description="Polar residues" evidence="10">
    <location>
        <begin position="302"/>
        <end position="312"/>
    </location>
</feature>
<dbReference type="GO" id="GO:0042273">
    <property type="term" value="P:ribosomal large subunit biogenesis"/>
    <property type="evidence" value="ECO:0007669"/>
    <property type="project" value="TreeGrafter"/>
</dbReference>
<dbReference type="SUPFAM" id="SSF57850">
    <property type="entry name" value="RING/U-box"/>
    <property type="match status" value="1"/>
</dbReference>
<sequence>MDRTSGKRGVGGSVAPRKNYSGTAFKEAATQGDQSSQFCNRTGCSGRVKFGQNAGIGVSDTRKYSESSFRSSSGNEVTGKTYSSSMTNAKRSYLDSKRKVTQVTSDPSESSLSTETETQGIVSTRSSLRGYQPESIAKSKEVNMTEPGSSSASTSVGSQNMSRSKSRLRNQSTSPASSVPSTSRNSALGPFNRTSGSRYGLQNLRCNSISDAIPPSCSQPEPASVRKNFIKKRNSEGETSSSSRGRSNTASSNADMHTSPTTSGISVSDSAHSASASVEDSSGSSSTWNRRSMHVNARMGFSSRQEGRNGSSVREPAASFSRNDYETPFDVGDGNTSQQFSVSGSRSHRDNSSSRTSFASAESGLSHLLNHDVLHRFNMDGIAEVLMALERIEQDEDWTDEQILALETRLFLSSLNLYDQHRDLRLDIDNMSYEELLALEERMGTVSTALSEEALSKCLTRSVYEAATSKVESTESADDIKCSICQDEYVPGDEIGTLVECQHGYHETCINQWLQVKNWCPICKASAAQSQPAIESQKKGGKGEEGEGMPGLTCNACNKEFEDDAEQKFHYKSEWHRYNLKRKVAGVPGVTETLFHARQSALADEKKKLNETPMLYRCGLCEKAYKSLKALEQHLKSKSHLLSVSESICPTDDGRCTIITPLTRRTPKEPFHHVMEEDEESEESDWEEVDPNEDLLGEASDSLKQLQVNESASNDDMDEDGDDDEFQDFDPSCCFMCDLEHATIEKCMVHMHKKHGFFIPDIEYLKDPKGLLTYLGLRVKRDFMCLYCNERCHPFSSLEAVRMHMEAKNHCKVHYGDGSEDEEAELEDFYDYSSSYEGTGGNQLVAADDMENAIALGSGGSELVITRRNSGATTSKMLGSRDYLRYYRQKHRPTALHSEITTALASRYKSMGLATVQSREHVVRMKVLKAMNSTGVEAMRSKMGMKSNVIRNLPKNCTY</sequence>
<dbReference type="PROSITE" id="PS50157">
    <property type="entry name" value="ZINC_FINGER_C2H2_2"/>
    <property type="match status" value="1"/>
</dbReference>
<feature type="region of interest" description="Disordered" evidence="10">
    <location>
        <begin position="668"/>
        <end position="690"/>
    </location>
</feature>
<feature type="compositionally biased region" description="Low complexity" evidence="10">
    <location>
        <begin position="172"/>
        <end position="187"/>
    </location>
</feature>
<keyword evidence="4" id="KW-0479">Metal-binding</keyword>
<feature type="compositionally biased region" description="Low complexity" evidence="10">
    <location>
        <begin position="237"/>
        <end position="254"/>
    </location>
</feature>
<dbReference type="GO" id="GO:0030687">
    <property type="term" value="C:preribosome, large subunit precursor"/>
    <property type="evidence" value="ECO:0007669"/>
    <property type="project" value="TreeGrafter"/>
</dbReference>
<dbReference type="Pfam" id="PF13639">
    <property type="entry name" value="zf-RING_2"/>
    <property type="match status" value="1"/>
</dbReference>
<feature type="compositionally biased region" description="Low complexity" evidence="10">
    <location>
        <begin position="263"/>
        <end position="286"/>
    </location>
</feature>
<feature type="region of interest" description="Disordered" evidence="10">
    <location>
        <begin position="1"/>
        <end position="357"/>
    </location>
</feature>
<evidence type="ECO:0000256" key="9">
    <source>
        <dbReference type="PROSITE-ProRule" id="PRU00042"/>
    </source>
</evidence>
<dbReference type="InterPro" id="IPR040025">
    <property type="entry name" value="Znf622/Rei1/Reh1"/>
</dbReference>
<dbReference type="SMART" id="SM00184">
    <property type="entry name" value="RING"/>
    <property type="match status" value="1"/>
</dbReference>
<feature type="compositionally biased region" description="Low complexity" evidence="10">
    <location>
        <begin position="104"/>
        <end position="118"/>
    </location>
</feature>
<comment type="similarity">
    <text evidence="8">Belongs to the REI1 family.</text>
</comment>
<dbReference type="GO" id="GO:0008270">
    <property type="term" value="F:zinc ion binding"/>
    <property type="evidence" value="ECO:0007669"/>
    <property type="project" value="UniProtKB-KW"/>
</dbReference>
<evidence type="ECO:0000256" key="1">
    <source>
        <dbReference type="ARBA" id="ARBA00004496"/>
    </source>
</evidence>
<dbReference type="InterPro" id="IPR013087">
    <property type="entry name" value="Znf_C2H2_type"/>
</dbReference>
<organism evidence="13">
    <name type="scientific">Salvia splendens</name>
    <name type="common">Scarlet sage</name>
    <dbReference type="NCBI Taxonomy" id="180675"/>
    <lineage>
        <taxon>Eukaryota</taxon>
        <taxon>Viridiplantae</taxon>
        <taxon>Streptophyta</taxon>
        <taxon>Embryophyta</taxon>
        <taxon>Tracheophyta</taxon>
        <taxon>Spermatophyta</taxon>
        <taxon>Magnoliopsida</taxon>
        <taxon>eudicotyledons</taxon>
        <taxon>Gunneridae</taxon>
        <taxon>Pentapetalae</taxon>
        <taxon>asterids</taxon>
        <taxon>lamiids</taxon>
        <taxon>Lamiales</taxon>
        <taxon>Lamiaceae</taxon>
        <taxon>Nepetoideae</taxon>
        <taxon>Mentheae</taxon>
        <taxon>Salviinae</taxon>
        <taxon>Salvia</taxon>
        <taxon>Salvia subgen. Calosphace</taxon>
        <taxon>core Calosphace</taxon>
    </lineage>
</organism>
<evidence type="ECO:0000256" key="5">
    <source>
        <dbReference type="ARBA" id="ARBA00022737"/>
    </source>
</evidence>
<dbReference type="AlphaFoldDB" id="A0A8X8W531"/>
<dbReference type="GO" id="GO:0003676">
    <property type="term" value="F:nucleic acid binding"/>
    <property type="evidence" value="ECO:0007669"/>
    <property type="project" value="InterPro"/>
</dbReference>
<dbReference type="InterPro" id="IPR041661">
    <property type="entry name" value="ZN622/Rei1/Reh1_Znf-C2H2"/>
</dbReference>
<dbReference type="Pfam" id="PF12756">
    <property type="entry name" value="zf-C2H2_2"/>
    <property type="match status" value="1"/>
</dbReference>
<dbReference type="PANTHER" id="PTHR13182">
    <property type="entry name" value="ZINC FINGER PROTEIN 622"/>
    <property type="match status" value="1"/>
</dbReference>
<dbReference type="PROSITE" id="PS50089">
    <property type="entry name" value="ZF_RING_2"/>
    <property type="match status" value="1"/>
</dbReference>
<evidence type="ECO:0000259" key="12">
    <source>
        <dbReference type="PROSITE" id="PS50157"/>
    </source>
</evidence>
<dbReference type="EMBL" id="PNBA02000021">
    <property type="protein sequence ID" value="KAG6387871.1"/>
    <property type="molecule type" value="Genomic_DNA"/>
</dbReference>
<evidence type="ECO:0000259" key="11">
    <source>
        <dbReference type="PROSITE" id="PS50089"/>
    </source>
</evidence>
<evidence type="ECO:0000256" key="2">
    <source>
        <dbReference type="ARBA" id="ARBA00022490"/>
    </source>
</evidence>
<keyword evidence="5" id="KW-0677">Repeat</keyword>
<evidence type="ECO:0000256" key="7">
    <source>
        <dbReference type="ARBA" id="ARBA00022833"/>
    </source>
</evidence>
<feature type="domain" description="C2H2-type" evidence="12">
    <location>
        <begin position="616"/>
        <end position="640"/>
    </location>
</feature>
<name>A0A8X8W531_SALSN</name>
<dbReference type="PANTHER" id="PTHR13182:SF8">
    <property type="entry name" value="CYTOPLASMIC 60S SUBUNIT BIOGENESIS FACTOR ZNF622"/>
    <property type="match status" value="1"/>
</dbReference>
<dbReference type="InterPro" id="IPR003604">
    <property type="entry name" value="Matrin/U1-like-C_Znf_C2H2"/>
</dbReference>
<dbReference type="Pfam" id="PF12171">
    <property type="entry name" value="zf-C2H2_jaz"/>
    <property type="match status" value="1"/>
</dbReference>